<dbReference type="PANTHER" id="PTHR33371:SF19">
    <property type="entry name" value="MCE-FAMILY PROTEIN MCE4A"/>
    <property type="match status" value="1"/>
</dbReference>
<dbReference type="PANTHER" id="PTHR33371">
    <property type="entry name" value="INTERMEMBRANE PHOSPHOLIPID TRANSPORT SYSTEM BINDING PROTEIN MLAD-RELATED"/>
    <property type="match status" value="1"/>
</dbReference>
<evidence type="ECO:0000259" key="3">
    <source>
        <dbReference type="Pfam" id="PF11887"/>
    </source>
</evidence>
<protein>
    <submittedName>
        <fullName evidence="4">MCE family protein</fullName>
    </submittedName>
</protein>
<dbReference type="Pfam" id="PF02470">
    <property type="entry name" value="MlaD"/>
    <property type="match status" value="1"/>
</dbReference>
<name>A0ABR7LI59_9ACTN</name>
<feature type="domain" description="Mammalian cell entry C-terminal" evidence="3">
    <location>
        <begin position="131"/>
        <end position="348"/>
    </location>
</feature>
<keyword evidence="1" id="KW-0472">Membrane</keyword>
<dbReference type="EMBL" id="JABVEC010000002">
    <property type="protein sequence ID" value="MBC6464521.1"/>
    <property type="molecule type" value="Genomic_DNA"/>
</dbReference>
<feature type="domain" description="Mce/MlaD" evidence="2">
    <location>
        <begin position="48"/>
        <end position="124"/>
    </location>
</feature>
<gene>
    <name evidence="4" type="ORF">HKK74_03285</name>
</gene>
<accession>A0ABR7LI59</accession>
<dbReference type="InterPro" id="IPR052336">
    <property type="entry name" value="MlaD_Phospholipid_Transporter"/>
</dbReference>
<reference evidence="4 5" key="1">
    <citation type="submission" date="2020-06" db="EMBL/GenBank/DDBJ databases">
        <title>Actinomadura xiongansis sp. nov., isolated from soil of Baiyangdian.</title>
        <authorList>
            <person name="Zhang X."/>
        </authorList>
    </citation>
    <scope>NUCLEOTIDE SEQUENCE [LARGE SCALE GENOMIC DNA]</scope>
    <source>
        <strain evidence="4 5">HBUM206468</strain>
    </source>
</reference>
<evidence type="ECO:0000256" key="1">
    <source>
        <dbReference type="SAM" id="Phobius"/>
    </source>
</evidence>
<feature type="transmembrane region" description="Helical" evidence="1">
    <location>
        <begin position="20"/>
        <end position="40"/>
    </location>
</feature>
<proteinExistence type="predicted"/>
<sequence length="444" mass="47354">MSRAGAPTEGPLSQPVRYRLYGIAFVLVVVLLLALTGAFFNKAFTPVVRVKVSSDRAGLQLLPRSDVKVRGLIVGEVRGTRATANGAQIDLALDPDKAPLIPGNVTARMLPKTLFGEKYVDLVMPAQRDAAIREGTVIAQDRTTATIEVGQVLDHLLPLLQAVKPEKLNATLNALATALQGRGDQLGRNLEQADSLLRKINPKLGTLVYDLRALSDVSDVYDAAAPDLLRTLRNLNVTGSTIVEKKAAIEALIPAVTDVSAKGTRFVQDNGNKIVGVNIANRQALELVARYSPSFPCVLAGLIKIKPRVEDAVGGKSPVINLTVEIVKPRPAFKNPLDLPEYRDYRNPRCYGLPNPKVPFPDYIGLDGTEDDVWWKAGPSGLPAQGPLGRAASGVLVSPGAEMTEREAVKNVIAPVLRTPAGEVSDLAALMFGPLAEGSVVTVG</sequence>
<keyword evidence="1" id="KW-0812">Transmembrane</keyword>
<dbReference type="InterPro" id="IPR005693">
    <property type="entry name" value="Mce"/>
</dbReference>
<keyword evidence="5" id="KW-1185">Reference proteome</keyword>
<dbReference type="NCBIfam" id="TIGR00996">
    <property type="entry name" value="Mtu_fam_mce"/>
    <property type="match status" value="1"/>
</dbReference>
<comment type="caution">
    <text evidence="4">The sequence shown here is derived from an EMBL/GenBank/DDBJ whole genome shotgun (WGS) entry which is preliminary data.</text>
</comment>
<evidence type="ECO:0000313" key="5">
    <source>
        <dbReference type="Proteomes" id="UP000805614"/>
    </source>
</evidence>
<keyword evidence="1" id="KW-1133">Transmembrane helix</keyword>
<dbReference type="RefSeq" id="WP_187241527.1">
    <property type="nucleotide sequence ID" value="NZ_BAAAOK010000055.1"/>
</dbReference>
<evidence type="ECO:0000313" key="4">
    <source>
        <dbReference type="EMBL" id="MBC6464521.1"/>
    </source>
</evidence>
<dbReference type="Proteomes" id="UP000805614">
    <property type="component" value="Unassembled WGS sequence"/>
</dbReference>
<dbReference type="InterPro" id="IPR024516">
    <property type="entry name" value="Mce_C"/>
</dbReference>
<organism evidence="4 5">
    <name type="scientific">Actinomadura alba</name>
    <dbReference type="NCBI Taxonomy" id="406431"/>
    <lineage>
        <taxon>Bacteria</taxon>
        <taxon>Bacillati</taxon>
        <taxon>Actinomycetota</taxon>
        <taxon>Actinomycetes</taxon>
        <taxon>Streptosporangiales</taxon>
        <taxon>Thermomonosporaceae</taxon>
        <taxon>Actinomadura</taxon>
    </lineage>
</organism>
<evidence type="ECO:0000259" key="2">
    <source>
        <dbReference type="Pfam" id="PF02470"/>
    </source>
</evidence>
<dbReference type="InterPro" id="IPR003399">
    <property type="entry name" value="Mce/MlaD"/>
</dbReference>
<dbReference type="Pfam" id="PF11887">
    <property type="entry name" value="Mce4_CUP1"/>
    <property type="match status" value="1"/>
</dbReference>